<dbReference type="Gene3D" id="3.30.70.260">
    <property type="match status" value="1"/>
</dbReference>
<name>A0A7V2WUB0_LEUMU</name>
<dbReference type="GO" id="GO:0005829">
    <property type="term" value="C:cytosol"/>
    <property type="evidence" value="ECO:0007669"/>
    <property type="project" value="TreeGrafter"/>
</dbReference>
<reference evidence="3" key="1">
    <citation type="journal article" date="2020" name="mSystems">
        <title>Genome- and Community-Level Interaction Insights into Carbon Utilization and Element Cycling Functions of Hydrothermarchaeota in Hydrothermal Sediment.</title>
        <authorList>
            <person name="Zhou Z."/>
            <person name="Liu Y."/>
            <person name="Xu W."/>
            <person name="Pan J."/>
            <person name="Luo Z.H."/>
            <person name="Li M."/>
        </authorList>
    </citation>
    <scope>NUCLEOTIDE SEQUENCE [LARGE SCALE GENOMIC DNA]</scope>
    <source>
        <strain evidence="3">HyVt-493</strain>
    </source>
</reference>
<protein>
    <recommendedName>
        <fullName evidence="2">UPF0250 protein ENJ51_01695</fullName>
    </recommendedName>
</protein>
<dbReference type="PANTHER" id="PTHR38036:SF1">
    <property type="entry name" value="UPF0250 PROTEIN YBED"/>
    <property type="match status" value="1"/>
</dbReference>
<dbReference type="InterPro" id="IPR007454">
    <property type="entry name" value="UPF0250_YbeD-like"/>
</dbReference>
<dbReference type="InterPro" id="IPR027471">
    <property type="entry name" value="YbeD-like_sf"/>
</dbReference>
<dbReference type="HAMAP" id="MF_00659">
    <property type="entry name" value="UPF0250"/>
    <property type="match status" value="1"/>
</dbReference>
<accession>A0A7V2WUB0</accession>
<dbReference type="AlphaFoldDB" id="A0A7V2WUB0"/>
<evidence type="ECO:0000256" key="2">
    <source>
        <dbReference type="HAMAP-Rule" id="MF_00659"/>
    </source>
</evidence>
<sequence>MKSKPQTSEEESLIEFPCDFALKVMGAALPEFHQRMIEIAGKHDPHFDENEIKIRNSKTGKYTSLTLNIHAENKPQLDALYRELTSCELVLWAL</sequence>
<dbReference type="SUPFAM" id="SSF117991">
    <property type="entry name" value="YbeD/HP0495-like"/>
    <property type="match status" value="1"/>
</dbReference>
<evidence type="ECO:0000313" key="3">
    <source>
        <dbReference type="EMBL" id="HFC91507.1"/>
    </source>
</evidence>
<comment type="similarity">
    <text evidence="1 2">Belongs to the UPF0250 family.</text>
</comment>
<dbReference type="PANTHER" id="PTHR38036">
    <property type="entry name" value="UPF0250 PROTEIN YBED"/>
    <property type="match status" value="1"/>
</dbReference>
<evidence type="ECO:0000256" key="1">
    <source>
        <dbReference type="ARBA" id="ARBA00008460"/>
    </source>
</evidence>
<organism evidence="3">
    <name type="scientific">Leucothrix mucor</name>
    <dbReference type="NCBI Taxonomy" id="45248"/>
    <lineage>
        <taxon>Bacteria</taxon>
        <taxon>Pseudomonadati</taxon>
        <taxon>Pseudomonadota</taxon>
        <taxon>Gammaproteobacteria</taxon>
        <taxon>Thiotrichales</taxon>
        <taxon>Thiotrichaceae</taxon>
        <taxon>Leucothrix</taxon>
    </lineage>
</organism>
<dbReference type="Pfam" id="PF04359">
    <property type="entry name" value="DUF493"/>
    <property type="match status" value="1"/>
</dbReference>
<dbReference type="EMBL" id="DRMS01000062">
    <property type="protein sequence ID" value="HFC91507.1"/>
    <property type="molecule type" value="Genomic_DNA"/>
</dbReference>
<gene>
    <name evidence="3" type="ORF">ENJ51_01695</name>
</gene>
<comment type="caution">
    <text evidence="3">The sequence shown here is derived from an EMBL/GenBank/DDBJ whole genome shotgun (WGS) entry which is preliminary data.</text>
</comment>
<dbReference type="Proteomes" id="UP000885750">
    <property type="component" value="Unassembled WGS sequence"/>
</dbReference>
<proteinExistence type="inferred from homology"/>